<dbReference type="InterPro" id="IPR008030">
    <property type="entry name" value="NmrA-like"/>
</dbReference>
<evidence type="ECO:0000313" key="6">
    <source>
        <dbReference type="Proteomes" id="UP000013827"/>
    </source>
</evidence>
<evidence type="ECO:0000256" key="3">
    <source>
        <dbReference type="SAM" id="SignalP"/>
    </source>
</evidence>
<dbReference type="Pfam" id="PF05368">
    <property type="entry name" value="NmrA"/>
    <property type="match status" value="1"/>
</dbReference>
<feature type="signal peptide" evidence="3">
    <location>
        <begin position="1"/>
        <end position="20"/>
    </location>
</feature>
<keyword evidence="3" id="KW-0732">Signal</keyword>
<dbReference type="Gene3D" id="3.40.50.720">
    <property type="entry name" value="NAD(P)-binding Rossmann-like Domain"/>
    <property type="match status" value="1"/>
</dbReference>
<dbReference type="Proteomes" id="UP000013827">
    <property type="component" value="Unassembled WGS sequence"/>
</dbReference>
<feature type="chain" id="PRO_5044291926" description="NmrA-like domain-containing protein" evidence="3">
    <location>
        <begin position="21"/>
        <end position="415"/>
    </location>
</feature>
<dbReference type="EnsemblProtists" id="EOD38866">
    <property type="protein sequence ID" value="EOD38866"/>
    <property type="gene ID" value="EMIHUDRAFT_446873"/>
</dbReference>
<accession>A0A0D3KSY1</accession>
<proteinExistence type="inferred from homology"/>
<dbReference type="PaxDb" id="2903-EOD38866"/>
<evidence type="ECO:0000256" key="2">
    <source>
        <dbReference type="ARBA" id="ARBA00022857"/>
    </source>
</evidence>
<dbReference type="Gene3D" id="3.90.25.10">
    <property type="entry name" value="UDP-galactose 4-epimerase, domain 1"/>
    <property type="match status" value="1"/>
</dbReference>
<keyword evidence="2" id="KW-0521">NADP</keyword>
<dbReference type="HOGENOM" id="CLU_662959_0_0_1"/>
<dbReference type="InterPro" id="IPR036291">
    <property type="entry name" value="NAD(P)-bd_dom_sf"/>
</dbReference>
<dbReference type="RefSeq" id="XP_005791295.1">
    <property type="nucleotide sequence ID" value="XM_005791238.1"/>
</dbReference>
<dbReference type="KEGG" id="ehx:EMIHUDRAFT_446873"/>
<evidence type="ECO:0000259" key="4">
    <source>
        <dbReference type="Pfam" id="PF05368"/>
    </source>
</evidence>
<name>A0A0D3KSY1_EMIH1</name>
<protein>
    <recommendedName>
        <fullName evidence="4">NmrA-like domain-containing protein</fullName>
    </recommendedName>
</protein>
<dbReference type="GeneID" id="17284135"/>
<reference evidence="6" key="1">
    <citation type="journal article" date="2013" name="Nature">
        <title>Pan genome of the phytoplankton Emiliania underpins its global distribution.</title>
        <authorList>
            <person name="Read B.A."/>
            <person name="Kegel J."/>
            <person name="Klute M.J."/>
            <person name="Kuo A."/>
            <person name="Lefebvre S.C."/>
            <person name="Maumus F."/>
            <person name="Mayer C."/>
            <person name="Miller J."/>
            <person name="Monier A."/>
            <person name="Salamov A."/>
            <person name="Young J."/>
            <person name="Aguilar M."/>
            <person name="Claverie J.M."/>
            <person name="Frickenhaus S."/>
            <person name="Gonzalez K."/>
            <person name="Herman E.K."/>
            <person name="Lin Y.C."/>
            <person name="Napier J."/>
            <person name="Ogata H."/>
            <person name="Sarno A.F."/>
            <person name="Shmutz J."/>
            <person name="Schroeder D."/>
            <person name="de Vargas C."/>
            <person name="Verret F."/>
            <person name="von Dassow P."/>
            <person name="Valentin K."/>
            <person name="Van de Peer Y."/>
            <person name="Wheeler G."/>
            <person name="Dacks J.B."/>
            <person name="Delwiche C.F."/>
            <person name="Dyhrman S.T."/>
            <person name="Glockner G."/>
            <person name="John U."/>
            <person name="Richards T."/>
            <person name="Worden A.Z."/>
            <person name="Zhang X."/>
            <person name="Grigoriev I.V."/>
            <person name="Allen A.E."/>
            <person name="Bidle K."/>
            <person name="Borodovsky M."/>
            <person name="Bowler C."/>
            <person name="Brownlee C."/>
            <person name="Cock J.M."/>
            <person name="Elias M."/>
            <person name="Gladyshev V.N."/>
            <person name="Groth M."/>
            <person name="Guda C."/>
            <person name="Hadaegh A."/>
            <person name="Iglesias-Rodriguez M.D."/>
            <person name="Jenkins J."/>
            <person name="Jones B.M."/>
            <person name="Lawson T."/>
            <person name="Leese F."/>
            <person name="Lindquist E."/>
            <person name="Lobanov A."/>
            <person name="Lomsadze A."/>
            <person name="Malik S.B."/>
            <person name="Marsh M.E."/>
            <person name="Mackinder L."/>
            <person name="Mock T."/>
            <person name="Mueller-Roeber B."/>
            <person name="Pagarete A."/>
            <person name="Parker M."/>
            <person name="Probert I."/>
            <person name="Quesneville H."/>
            <person name="Raines C."/>
            <person name="Rensing S.A."/>
            <person name="Riano-Pachon D.M."/>
            <person name="Richier S."/>
            <person name="Rokitta S."/>
            <person name="Shiraiwa Y."/>
            <person name="Soanes D.M."/>
            <person name="van der Giezen M."/>
            <person name="Wahlund T.M."/>
            <person name="Williams B."/>
            <person name="Wilson W."/>
            <person name="Wolfe G."/>
            <person name="Wurch L.L."/>
        </authorList>
    </citation>
    <scope>NUCLEOTIDE SEQUENCE</scope>
</reference>
<evidence type="ECO:0000256" key="1">
    <source>
        <dbReference type="ARBA" id="ARBA00006328"/>
    </source>
</evidence>
<dbReference type="PANTHER" id="PTHR42748">
    <property type="entry name" value="NITROGEN METABOLITE REPRESSION PROTEIN NMRA FAMILY MEMBER"/>
    <property type="match status" value="1"/>
</dbReference>
<comment type="similarity">
    <text evidence="1">Belongs to the NmrA-type oxidoreductase family.</text>
</comment>
<reference evidence="5" key="2">
    <citation type="submission" date="2024-10" db="UniProtKB">
        <authorList>
            <consortium name="EnsemblProtists"/>
        </authorList>
    </citation>
    <scope>IDENTIFICATION</scope>
</reference>
<evidence type="ECO:0000313" key="5">
    <source>
        <dbReference type="EnsemblProtists" id="EOD38866"/>
    </source>
</evidence>
<keyword evidence="6" id="KW-1185">Reference proteome</keyword>
<dbReference type="InterPro" id="IPR051164">
    <property type="entry name" value="NmrA-like_oxidored"/>
</dbReference>
<dbReference type="AlphaFoldDB" id="A0A0D3KSY1"/>
<organism evidence="5 6">
    <name type="scientific">Emiliania huxleyi (strain CCMP1516)</name>
    <dbReference type="NCBI Taxonomy" id="280463"/>
    <lineage>
        <taxon>Eukaryota</taxon>
        <taxon>Haptista</taxon>
        <taxon>Haptophyta</taxon>
        <taxon>Prymnesiophyceae</taxon>
        <taxon>Isochrysidales</taxon>
        <taxon>Noelaerhabdaceae</taxon>
        <taxon>Emiliania</taxon>
    </lineage>
</organism>
<sequence length="415" mass="45043">MAALKLVLATALLVLAPSAALRIPPSTRPTSHPARSPVIRGPQFWVRRAKPAFSPPLPVGAGLREVDRENLHPIFKLGWVPEDVPLPLLGALALAFSPLLAFVVPIAVAGRKERWERLVAASKAEHGAAFEEATAAYRRQQRLLIDRLLATRSFGERDPLVPCPETGAPQVIAVTMATGQEGQGVVRALSSAPEYARATILALVRNPDSAAAKALAALPRVKLVLCDSTDSSALRAALEPAHAVFLCTTLNGASAGSWSMEWDGGEYEVAQGRAFADACVGLQRLRQVVYGTAPMRKWPEQFAVEPPIHYAAKWRIEQILNWGGLRMRYIRKGPYQENFTKVTKAKQRDGAAVAMGVEAGGAFDSKRSVALEPGEYQIKALTPPDFTYNMMDPRDTGRWALLALQHPTVLVGRPH</sequence>
<dbReference type="SUPFAM" id="SSF51735">
    <property type="entry name" value="NAD(P)-binding Rossmann-fold domains"/>
    <property type="match status" value="1"/>
</dbReference>
<feature type="domain" description="NmrA-like" evidence="4">
    <location>
        <begin position="170"/>
        <end position="351"/>
    </location>
</feature>
<dbReference type="PANTHER" id="PTHR42748:SF7">
    <property type="entry name" value="NMRA LIKE REDOX SENSOR 1-RELATED"/>
    <property type="match status" value="1"/>
</dbReference>